<dbReference type="Proteomes" id="UP000199413">
    <property type="component" value="Unassembled WGS sequence"/>
</dbReference>
<organism evidence="1 2">
    <name type="scientific">Micromonospora rhizosphaerae</name>
    <dbReference type="NCBI Taxonomy" id="568872"/>
    <lineage>
        <taxon>Bacteria</taxon>
        <taxon>Bacillati</taxon>
        <taxon>Actinomycetota</taxon>
        <taxon>Actinomycetes</taxon>
        <taxon>Micromonosporales</taxon>
        <taxon>Micromonosporaceae</taxon>
        <taxon>Micromonospora</taxon>
    </lineage>
</organism>
<reference evidence="2" key="1">
    <citation type="submission" date="2016-06" db="EMBL/GenBank/DDBJ databases">
        <authorList>
            <person name="Varghese N."/>
            <person name="Submissions Spin"/>
        </authorList>
    </citation>
    <scope>NUCLEOTIDE SEQUENCE [LARGE SCALE GENOMIC DNA]</scope>
    <source>
        <strain evidence="2">DSM 45431</strain>
    </source>
</reference>
<gene>
    <name evidence="1" type="ORF">GA0070624_5202</name>
</gene>
<dbReference type="OrthoDB" id="1257168at2"/>
<dbReference type="EMBL" id="FMHV01000002">
    <property type="protein sequence ID" value="SCL35225.1"/>
    <property type="molecule type" value="Genomic_DNA"/>
</dbReference>
<dbReference type="AlphaFoldDB" id="A0A1C6T1K3"/>
<sequence length="253" mass="27584">MERPDAASTFTPVLRLLLGLLGAGSFGAGTTAVFLTENGTGSAVMLAFGGVLLVLALLGNRIESLEFGGAQLKLRAAAAEKFALAEESEQLGNDALAQQLRTEAHSLLDAAAGPVAANYRSVRNSMRAGPDRTRAMEAVVTQARRLATTHSFEPDQVRHWLREGTDEERITALAMMQAEPALRDFDAMLSAIADSRSAFEQYHALRLAVEMIDGLEEVQRIRLAQTVRDARGIRFRQGTDRWQLSEKILHRLG</sequence>
<keyword evidence="2" id="KW-1185">Reference proteome</keyword>
<evidence type="ECO:0000313" key="1">
    <source>
        <dbReference type="EMBL" id="SCL35225.1"/>
    </source>
</evidence>
<name>A0A1C6T1K3_9ACTN</name>
<accession>A0A1C6T1K3</accession>
<evidence type="ECO:0000313" key="2">
    <source>
        <dbReference type="Proteomes" id="UP000199413"/>
    </source>
</evidence>
<proteinExistence type="predicted"/>
<dbReference type="RefSeq" id="WP_091345465.1">
    <property type="nucleotide sequence ID" value="NZ_FMHV01000002.1"/>
</dbReference>
<protein>
    <submittedName>
        <fullName evidence="1">Uncharacterized protein</fullName>
    </submittedName>
</protein>